<organism evidence="2 3">
    <name type="scientific">Vitis vinifera</name>
    <name type="common">Grape</name>
    <dbReference type="NCBI Taxonomy" id="29760"/>
    <lineage>
        <taxon>Eukaryota</taxon>
        <taxon>Viridiplantae</taxon>
        <taxon>Streptophyta</taxon>
        <taxon>Embryophyta</taxon>
        <taxon>Tracheophyta</taxon>
        <taxon>Spermatophyta</taxon>
        <taxon>Magnoliopsida</taxon>
        <taxon>eudicotyledons</taxon>
        <taxon>Gunneridae</taxon>
        <taxon>Pentapetalae</taxon>
        <taxon>rosids</taxon>
        <taxon>Vitales</taxon>
        <taxon>Vitaceae</taxon>
        <taxon>Viteae</taxon>
        <taxon>Vitis</taxon>
    </lineage>
</organism>
<comment type="caution">
    <text evidence="2">The sequence shown here is derived from an EMBL/GenBank/DDBJ whole genome shotgun (WGS) entry which is preliminary data.</text>
</comment>
<dbReference type="Pfam" id="PF00078">
    <property type="entry name" value="RVT_1"/>
    <property type="match status" value="1"/>
</dbReference>
<dbReference type="Proteomes" id="UP000288805">
    <property type="component" value="Unassembled WGS sequence"/>
</dbReference>
<evidence type="ECO:0000313" key="3">
    <source>
        <dbReference type="Proteomes" id="UP000288805"/>
    </source>
</evidence>
<dbReference type="PANTHER" id="PTHR46890:SF1">
    <property type="entry name" value="REVERSE TRANSCRIPTASE DOMAIN-CONTAINING PROTEIN"/>
    <property type="match status" value="1"/>
</dbReference>
<accession>A0A438DAI4</accession>
<sequence>MQEMSLKVVKSLGAGRILELLELERSGFTISGCFRNVEDGFVWVITGVYGPMPSREKKEFWKELGKMRNGLILRAEMRRLSEVIEELSLKDLPFSGGSNSHCLVEKLKALKRDLRKRNKDVFGNVSARKSEAFSRIQFWDSKESVNPLSFVEAEAQMRDLEEQIMDVTLIANEAVNSKLKDNLSGLLLKLDIEKAFDHVNWDCLMSVMSKMGFGQRGLRQGDPLSPYLFLLVMETLSQLLFKAKSGGFIKGFKVGSNSGVGRDLLHLLFANNTLLFCEANSEQLRYLSWVFLWFKANFGLKVRLSLGRVDCLENIVSVLGCRIGKLPTSYLGLPLGGEAYLDKEHSFKSHLHLVNWSSVCADMRQGGLVGAALLNHKEFDWLAWCFGELRERKRLGGLPPFV</sequence>
<evidence type="ECO:0000313" key="2">
    <source>
        <dbReference type="EMBL" id="RVW32473.1"/>
    </source>
</evidence>
<proteinExistence type="predicted"/>
<reference evidence="2 3" key="1">
    <citation type="journal article" date="2018" name="PLoS Genet.">
        <title>Population sequencing reveals clonal diversity and ancestral inbreeding in the grapevine cultivar Chardonnay.</title>
        <authorList>
            <person name="Roach M.J."/>
            <person name="Johnson D.L."/>
            <person name="Bohlmann J."/>
            <person name="van Vuuren H.J."/>
            <person name="Jones S.J."/>
            <person name="Pretorius I.S."/>
            <person name="Schmidt S.A."/>
            <person name="Borneman A.R."/>
        </authorList>
    </citation>
    <scope>NUCLEOTIDE SEQUENCE [LARGE SCALE GENOMIC DNA]</scope>
    <source>
        <strain evidence="3">cv. Chardonnay</strain>
        <tissue evidence="2">Leaf</tissue>
    </source>
</reference>
<dbReference type="InterPro" id="IPR052343">
    <property type="entry name" value="Retrotransposon-Effector_Assoc"/>
</dbReference>
<feature type="domain" description="Reverse transcriptase" evidence="1">
    <location>
        <begin position="177"/>
        <end position="303"/>
    </location>
</feature>
<name>A0A438DAI4_VITVI</name>
<protein>
    <recommendedName>
        <fullName evidence="1">Reverse transcriptase domain-containing protein</fullName>
    </recommendedName>
</protein>
<dbReference type="EMBL" id="QGNW01001714">
    <property type="protein sequence ID" value="RVW32473.1"/>
    <property type="molecule type" value="Genomic_DNA"/>
</dbReference>
<dbReference type="PANTHER" id="PTHR46890">
    <property type="entry name" value="NON-LTR RETROLELEMENT REVERSE TRANSCRIPTASE-LIKE PROTEIN-RELATED"/>
    <property type="match status" value="1"/>
</dbReference>
<dbReference type="InterPro" id="IPR000477">
    <property type="entry name" value="RT_dom"/>
</dbReference>
<gene>
    <name evidence="2" type="ORF">CK203_081280</name>
</gene>
<evidence type="ECO:0000259" key="1">
    <source>
        <dbReference type="Pfam" id="PF00078"/>
    </source>
</evidence>
<dbReference type="AlphaFoldDB" id="A0A438DAI4"/>